<reference evidence="1 2" key="1">
    <citation type="submission" date="2019-03" db="EMBL/GenBank/DDBJ databases">
        <title>Draft genome sequences of novel Actinobacteria.</title>
        <authorList>
            <person name="Sahin N."/>
            <person name="Ay H."/>
            <person name="Saygin H."/>
        </authorList>
    </citation>
    <scope>NUCLEOTIDE SEQUENCE [LARGE SCALE GENOMIC DNA]</scope>
    <source>
        <strain evidence="1 2">KC310</strain>
    </source>
</reference>
<sequence>MVQNNPRLAPDNTDIMKITKIVARRITADWSRLFPAFTVWQSLRLMRRIGPVLQGITLDLSTSGESYYPHAHVHALTKDFPVVSLDLSQRLITAAGVGEGIPARLHGERFEDAARRLEAQSQLPLWEAPTLKQIVHEYRRHALDAQRWRLPNAEPQLEDSVLVPAAAGKHVLATESLRLVSHVASGWSKLEAPRGWERTSDWLDWLAARMHDTEGLTVTVEEQILRHKLSEVQTA</sequence>
<evidence type="ECO:0000313" key="1">
    <source>
        <dbReference type="EMBL" id="TDD05558.1"/>
    </source>
</evidence>
<dbReference type="AlphaFoldDB" id="A0A4R4VIQ4"/>
<comment type="caution">
    <text evidence="1">The sequence shown here is derived from an EMBL/GenBank/DDBJ whole genome shotgun (WGS) entry which is preliminary data.</text>
</comment>
<proteinExistence type="predicted"/>
<evidence type="ECO:0000313" key="2">
    <source>
        <dbReference type="Proteomes" id="UP000295258"/>
    </source>
</evidence>
<keyword evidence="2" id="KW-1185">Reference proteome</keyword>
<name>A0A4R4VIQ4_9ACTN</name>
<accession>A0A4R4VIQ4</accession>
<gene>
    <name evidence="1" type="ORF">E1292_16940</name>
</gene>
<protein>
    <submittedName>
        <fullName evidence="1">Uncharacterized protein</fullName>
    </submittedName>
</protein>
<dbReference type="EMBL" id="SMKO01000038">
    <property type="protein sequence ID" value="TDD05558.1"/>
    <property type="molecule type" value="Genomic_DNA"/>
</dbReference>
<dbReference type="Proteomes" id="UP000295258">
    <property type="component" value="Unassembled WGS sequence"/>
</dbReference>
<organism evidence="1 2">
    <name type="scientific">Nonomuraea deserti</name>
    <dbReference type="NCBI Taxonomy" id="1848322"/>
    <lineage>
        <taxon>Bacteria</taxon>
        <taxon>Bacillati</taxon>
        <taxon>Actinomycetota</taxon>
        <taxon>Actinomycetes</taxon>
        <taxon>Streptosporangiales</taxon>
        <taxon>Streptosporangiaceae</taxon>
        <taxon>Nonomuraea</taxon>
    </lineage>
</organism>